<evidence type="ECO:0000313" key="3">
    <source>
        <dbReference type="Proteomes" id="UP000633509"/>
    </source>
</evidence>
<keyword evidence="3" id="KW-1185">Reference proteome</keyword>
<dbReference type="RefSeq" id="WP_378526664.1">
    <property type="nucleotide sequence ID" value="NZ_JBHSKR010000025.1"/>
</dbReference>
<keyword evidence="1" id="KW-0472">Membrane</keyword>
<name>A0ABR9M235_9ACTN</name>
<feature type="transmembrane region" description="Helical" evidence="1">
    <location>
        <begin position="125"/>
        <end position="147"/>
    </location>
</feature>
<accession>A0ABR9M235</accession>
<comment type="caution">
    <text evidence="2">The sequence shown here is derived from an EMBL/GenBank/DDBJ whole genome shotgun (WGS) entry which is preliminary data.</text>
</comment>
<feature type="transmembrane region" description="Helical" evidence="1">
    <location>
        <begin position="60"/>
        <end position="78"/>
    </location>
</feature>
<protein>
    <submittedName>
        <fullName evidence="2">Uncharacterized protein</fullName>
    </submittedName>
</protein>
<feature type="transmembrane region" description="Helical" evidence="1">
    <location>
        <begin position="98"/>
        <end position="118"/>
    </location>
</feature>
<reference evidence="2 3" key="1">
    <citation type="submission" date="2020-10" db="EMBL/GenBank/DDBJ databases">
        <title>Sequencing the genomes of 1000 actinobacteria strains.</title>
        <authorList>
            <person name="Klenk H.-P."/>
        </authorList>
    </citation>
    <scope>NUCLEOTIDE SEQUENCE [LARGE SCALE GENOMIC DNA]</scope>
    <source>
        <strain evidence="2 3">DSM 43173</strain>
    </source>
</reference>
<dbReference type="Proteomes" id="UP000633509">
    <property type="component" value="Unassembled WGS sequence"/>
</dbReference>
<organism evidence="2 3">
    <name type="scientific">Nonomuraea angiospora</name>
    <dbReference type="NCBI Taxonomy" id="46172"/>
    <lineage>
        <taxon>Bacteria</taxon>
        <taxon>Bacillati</taxon>
        <taxon>Actinomycetota</taxon>
        <taxon>Actinomycetes</taxon>
        <taxon>Streptosporangiales</taxon>
        <taxon>Streptosporangiaceae</taxon>
        <taxon>Nonomuraea</taxon>
    </lineage>
</organism>
<feature type="transmembrane region" description="Helical" evidence="1">
    <location>
        <begin position="175"/>
        <end position="196"/>
    </location>
</feature>
<feature type="transmembrane region" description="Helical" evidence="1">
    <location>
        <begin position="30"/>
        <end position="48"/>
    </location>
</feature>
<sequence length="400" mass="42259">MEVLVGDQWLPAPSGMLYWYPLSTLLQLRPFPLVAAGLLWILAAVAVWRSAAGPVRLRALALGSVFTALLGVAVTRYVRATYPIEHLNGFTYHAYLGWMEAAVILSALLVAAGVALWFPRPSAPVAVVAGGVSMLFGFAALYALMIADGCTGFLRVVTKGCAVMIPEGHALVTDILSIIGGHVLAFGIPVICAGTVLTTAFHRKPGTPPAPRTSRVWLPLVGLTAAVVAIASVGYGCSAIDFEEPAAGSGSYETTGRTQARVYAWGQAGGLDLIRDLNAEVMAALDIGIDTLEIPFIDDKTPAGEIAGIYRQNTAVTNAAYKACKSLAARADRAQRFIPIPDQRAQADWQRALAKFDAIGRSCDGWRDSPPDLVSNLVTEASAAGESLRPTIARLMEADG</sequence>
<gene>
    <name evidence="2" type="ORF">H4W80_004918</name>
</gene>
<proteinExistence type="predicted"/>
<keyword evidence="1" id="KW-1133">Transmembrane helix</keyword>
<dbReference type="EMBL" id="JADBEK010000001">
    <property type="protein sequence ID" value="MBE1586660.1"/>
    <property type="molecule type" value="Genomic_DNA"/>
</dbReference>
<evidence type="ECO:0000313" key="2">
    <source>
        <dbReference type="EMBL" id="MBE1586660.1"/>
    </source>
</evidence>
<evidence type="ECO:0000256" key="1">
    <source>
        <dbReference type="SAM" id="Phobius"/>
    </source>
</evidence>
<keyword evidence="1" id="KW-0812">Transmembrane</keyword>
<feature type="transmembrane region" description="Helical" evidence="1">
    <location>
        <begin position="216"/>
        <end position="235"/>
    </location>
</feature>